<keyword evidence="1" id="KW-0472">Membrane</keyword>
<keyword evidence="1" id="KW-1133">Transmembrane helix</keyword>
<dbReference type="AlphaFoldDB" id="A0A842IYN4"/>
<dbReference type="RefSeq" id="WP_185789586.1">
    <property type="nucleotide sequence ID" value="NZ_JACLCP010000003.1"/>
</dbReference>
<dbReference type="Pfam" id="PF11750">
    <property type="entry name" value="DUF3307"/>
    <property type="match status" value="1"/>
</dbReference>
<evidence type="ECO:0000256" key="1">
    <source>
        <dbReference type="SAM" id="Phobius"/>
    </source>
</evidence>
<feature type="transmembrane region" description="Helical" evidence="1">
    <location>
        <begin position="60"/>
        <end position="79"/>
    </location>
</feature>
<keyword evidence="1" id="KW-0812">Transmembrane</keyword>
<feature type="transmembrane region" description="Helical" evidence="1">
    <location>
        <begin position="122"/>
        <end position="144"/>
    </location>
</feature>
<comment type="caution">
    <text evidence="2">The sequence shown here is derived from an EMBL/GenBank/DDBJ whole genome shotgun (WGS) entry which is preliminary data.</text>
</comment>
<evidence type="ECO:0000313" key="3">
    <source>
        <dbReference type="Proteomes" id="UP000533900"/>
    </source>
</evidence>
<evidence type="ECO:0000313" key="2">
    <source>
        <dbReference type="EMBL" id="MBC2845878.1"/>
    </source>
</evidence>
<feature type="transmembrane region" description="Helical" evidence="1">
    <location>
        <begin position="86"/>
        <end position="110"/>
    </location>
</feature>
<protein>
    <submittedName>
        <fullName evidence="2">DUF3307 domain-containing protein</fullName>
    </submittedName>
</protein>
<organism evidence="2 3">
    <name type="scientific">Winogradskyella flava</name>
    <dbReference type="NCBI Taxonomy" id="1884876"/>
    <lineage>
        <taxon>Bacteria</taxon>
        <taxon>Pseudomonadati</taxon>
        <taxon>Bacteroidota</taxon>
        <taxon>Flavobacteriia</taxon>
        <taxon>Flavobacteriales</taxon>
        <taxon>Flavobacteriaceae</taxon>
        <taxon>Winogradskyella</taxon>
    </lineage>
</organism>
<dbReference type="EMBL" id="JACLCP010000003">
    <property type="protein sequence ID" value="MBC2845878.1"/>
    <property type="molecule type" value="Genomic_DNA"/>
</dbReference>
<keyword evidence="3" id="KW-1185">Reference proteome</keyword>
<dbReference type="InterPro" id="IPR021737">
    <property type="entry name" value="Phage_phiKZ_Orf197"/>
</dbReference>
<feature type="transmembrane region" description="Helical" evidence="1">
    <location>
        <begin position="36"/>
        <end position="54"/>
    </location>
</feature>
<feature type="transmembrane region" description="Helical" evidence="1">
    <location>
        <begin position="212"/>
        <end position="232"/>
    </location>
</feature>
<accession>A0A842IYN4</accession>
<gene>
    <name evidence="2" type="ORF">H7F21_12295</name>
</gene>
<proteinExistence type="predicted"/>
<name>A0A842IYN4_9FLAO</name>
<feature type="transmembrane region" description="Helical" evidence="1">
    <location>
        <begin position="172"/>
        <end position="192"/>
    </location>
</feature>
<sequence length="238" mass="27402">MIVLILKLILAHLIGDFFLQPQKWVKDKEKKKLKSVWLYAHIAIHIVLLFVILWDLSYTPLILSIGAVHFIIDALKLMLQKKKTKRLFFFIDQILHLITILALSVLFYIGDYEFTLTLSAQFLFLIICASFLTSPTSIIMKIIFSKWDISKLTKNNESLKDAGKYIGILERLLVFIFIVVGHWEAVGFLITAKSVFRFGDLTSTKERKLTEYILIGTLISFGIAIVVSLIYLKLNNYV</sequence>
<dbReference type="Proteomes" id="UP000533900">
    <property type="component" value="Unassembled WGS sequence"/>
</dbReference>
<reference evidence="2" key="1">
    <citation type="submission" date="2020-08" db="EMBL/GenBank/DDBJ databases">
        <title>Winogradskyella ouciana sp. nov., isolated from the hadal seawater of the Mariana Trench.</title>
        <authorList>
            <person name="He X."/>
        </authorList>
    </citation>
    <scope>NUCLEOTIDE SEQUENCE [LARGE SCALE GENOMIC DNA]</scope>
    <source>
        <strain evidence="2">KCTC 52348</strain>
    </source>
</reference>